<protein>
    <submittedName>
        <fullName evidence="1">Uncharacterized protein</fullName>
    </submittedName>
</protein>
<gene>
    <name evidence="1" type="ORF">ABS24_09130</name>
</gene>
<comment type="caution">
    <text evidence="1">The sequence shown here is derived from an EMBL/GenBank/DDBJ whole genome shotgun (WGS) entry which is preliminary data.</text>
</comment>
<dbReference type="Proteomes" id="UP000051213">
    <property type="component" value="Unassembled WGS sequence"/>
</dbReference>
<accession>A0A0R2U0U0</accession>
<evidence type="ECO:0000313" key="1">
    <source>
        <dbReference type="EMBL" id="KRO92953.1"/>
    </source>
</evidence>
<proteinExistence type="predicted"/>
<sequence>MIKVQHPNAEKLLNLINWHYESLVHTGRTGLKLHHVSHIVSIIFKYSHYSNGICGDVETKAYTTDGVFGDPPKSEYNKINYRYN</sequence>
<organism evidence="1 2">
    <name type="scientific">SAR92 bacterium BACL26 MAG-121220-bin70</name>
    <dbReference type="NCBI Taxonomy" id="1655626"/>
    <lineage>
        <taxon>Bacteria</taxon>
        <taxon>Pseudomonadati</taxon>
        <taxon>Pseudomonadota</taxon>
        <taxon>Gammaproteobacteria</taxon>
        <taxon>Cellvibrionales</taxon>
        <taxon>Porticoccaceae</taxon>
        <taxon>SAR92 clade</taxon>
    </lineage>
</organism>
<dbReference type="EMBL" id="LICA01000291">
    <property type="protein sequence ID" value="KRO92953.1"/>
    <property type="molecule type" value="Genomic_DNA"/>
</dbReference>
<dbReference type="AlphaFoldDB" id="A0A0R2U0U0"/>
<name>A0A0R2U0U0_9GAMM</name>
<evidence type="ECO:0000313" key="2">
    <source>
        <dbReference type="Proteomes" id="UP000051213"/>
    </source>
</evidence>
<reference evidence="1 2" key="1">
    <citation type="submission" date="2015-10" db="EMBL/GenBank/DDBJ databases">
        <title>Metagenome-Assembled Genomes uncover a global brackish microbiome.</title>
        <authorList>
            <person name="Hugerth L.W."/>
            <person name="Larsson J."/>
            <person name="Alneberg J."/>
            <person name="Lindh M.V."/>
            <person name="Legrand C."/>
            <person name="Pinhassi J."/>
            <person name="Andersson A.F."/>
        </authorList>
    </citation>
    <scope>NUCLEOTIDE SEQUENCE [LARGE SCALE GENOMIC DNA]</scope>
    <source>
        <strain evidence="1">BACL26 MAG-121220-bin70</strain>
    </source>
</reference>